<keyword evidence="2" id="KW-1185">Reference proteome</keyword>
<protein>
    <submittedName>
        <fullName evidence="1">Terpene cyclase</fullName>
    </submittedName>
</protein>
<evidence type="ECO:0000313" key="2">
    <source>
        <dbReference type="Proteomes" id="UP000292702"/>
    </source>
</evidence>
<comment type="caution">
    <text evidence="1">The sequence shown here is derived from an EMBL/GenBank/DDBJ whole genome shotgun (WGS) entry which is preliminary data.</text>
</comment>
<organism evidence="1 2">
    <name type="scientific">Steccherinum ochraceum</name>
    <dbReference type="NCBI Taxonomy" id="92696"/>
    <lineage>
        <taxon>Eukaryota</taxon>
        <taxon>Fungi</taxon>
        <taxon>Dikarya</taxon>
        <taxon>Basidiomycota</taxon>
        <taxon>Agaricomycotina</taxon>
        <taxon>Agaricomycetes</taxon>
        <taxon>Polyporales</taxon>
        <taxon>Steccherinaceae</taxon>
        <taxon>Steccherinum</taxon>
    </lineage>
</organism>
<dbReference type="AlphaFoldDB" id="A0A4R0RPD1"/>
<dbReference type="EMBL" id="RWJN01000019">
    <property type="protein sequence ID" value="TCD70541.1"/>
    <property type="molecule type" value="Genomic_DNA"/>
</dbReference>
<evidence type="ECO:0000313" key="1">
    <source>
        <dbReference type="EMBL" id="TCD70541.1"/>
    </source>
</evidence>
<dbReference type="Gene3D" id="1.10.600.10">
    <property type="entry name" value="Farnesyl Diphosphate Synthase"/>
    <property type="match status" value="1"/>
</dbReference>
<dbReference type="STRING" id="92696.A0A4R0RPD1"/>
<dbReference type="Proteomes" id="UP000292702">
    <property type="component" value="Unassembled WGS sequence"/>
</dbReference>
<dbReference type="InterPro" id="IPR002060">
    <property type="entry name" value="Squ/phyt_synthse"/>
</dbReference>
<accession>A0A4R0RPD1</accession>
<sequence>MRSFASAAPTAQDGGVSDPNGYCRDLVRKRDYEAFLTSQFYPAEFRDAFCALRAFHIELATVQESVSNSMIGKMRMQFWKDAMKGIADGSPPRHPIALALQQAYADRKFPSYHLKRIIEARDAELHSPTHLTTDSLLAHAEATSSTFLYVLLSLLSLSSSSTLSHVASHLGEAQTITTLLRALPYHAASGRMVIPAEITARHGVSQEEVFRKGGGAKGIDEAVFEFATLANDHLITARDTLKETGGKVPESARPVFLAAIPTGLYLERLEQVRLPYWDTATIGDFLAAAISRVGVKNSVLLSVANVRQHSPRPPPRTLSSRSDRRYEILQIILNELDDPTNFSLVTKSIYAFTREPYVRATYFILRYGKVQAMYWALGRGKLVNRDVIDILLSSGAHISRYLVQCVIQHYYRSLLPWIKTPWVRSLDFTVVNHLLAVAGEKYGNIPVGKNDDDGAKLSSLLKESRIPAEQRTVKWDTVKEIIEKYQFIPFSNKDPMMASFPLVLAIEPRLLPFARLNGFCMDRKAGPRLLLREHADANRPTRAM</sequence>
<gene>
    <name evidence="1" type="ORF">EIP91_002887</name>
</gene>
<dbReference type="InterPro" id="IPR008949">
    <property type="entry name" value="Isoprenoid_synthase_dom_sf"/>
</dbReference>
<proteinExistence type="predicted"/>
<dbReference type="Pfam" id="PF00494">
    <property type="entry name" value="SQS_PSY"/>
    <property type="match status" value="1"/>
</dbReference>
<dbReference type="OrthoDB" id="270318at2759"/>
<name>A0A4R0RPD1_9APHY</name>
<reference evidence="1 2" key="1">
    <citation type="submission" date="2018-11" db="EMBL/GenBank/DDBJ databases">
        <title>Genome assembly of Steccherinum ochraceum LE-BIN_3174, the white-rot fungus of the Steccherinaceae family (The Residual Polyporoid clade, Polyporales, Basidiomycota).</title>
        <authorList>
            <person name="Fedorova T.V."/>
            <person name="Glazunova O.A."/>
            <person name="Landesman E.O."/>
            <person name="Moiseenko K.V."/>
            <person name="Psurtseva N.V."/>
            <person name="Savinova O.S."/>
            <person name="Shakhova N.V."/>
            <person name="Tyazhelova T.V."/>
            <person name="Vasina D.V."/>
        </authorList>
    </citation>
    <scope>NUCLEOTIDE SEQUENCE [LARGE SCALE GENOMIC DNA]</scope>
    <source>
        <strain evidence="1 2">LE-BIN_3174</strain>
    </source>
</reference>
<dbReference type="SUPFAM" id="SSF48576">
    <property type="entry name" value="Terpenoid synthases"/>
    <property type="match status" value="1"/>
</dbReference>